<proteinExistence type="predicted"/>
<protein>
    <submittedName>
        <fullName evidence="1">Uncharacterized protein</fullName>
    </submittedName>
</protein>
<dbReference type="EMBL" id="MHWR01000020">
    <property type="protein sequence ID" value="OHB13241.1"/>
    <property type="molecule type" value="Genomic_DNA"/>
</dbReference>
<accession>A0A1G2UV54</accession>
<dbReference type="AlphaFoldDB" id="A0A1G2UV54"/>
<comment type="caution">
    <text evidence="1">The sequence shown here is derived from an EMBL/GenBank/DDBJ whole genome shotgun (WGS) entry which is preliminary data.</text>
</comment>
<gene>
    <name evidence="1" type="ORF">A2Y49_01545</name>
</gene>
<reference evidence="1 2" key="1">
    <citation type="journal article" date="2016" name="Nat. Commun.">
        <title>Thousands of microbial genomes shed light on interconnected biogeochemical processes in an aquifer system.</title>
        <authorList>
            <person name="Anantharaman K."/>
            <person name="Brown C.T."/>
            <person name="Hug L.A."/>
            <person name="Sharon I."/>
            <person name="Castelle C.J."/>
            <person name="Probst A.J."/>
            <person name="Thomas B.C."/>
            <person name="Singh A."/>
            <person name="Wilkins M.J."/>
            <person name="Karaoz U."/>
            <person name="Brodie E.L."/>
            <person name="Williams K.H."/>
            <person name="Hubbard S.S."/>
            <person name="Banfield J.F."/>
        </authorList>
    </citation>
    <scope>NUCLEOTIDE SEQUENCE [LARGE SCALE GENOMIC DNA]</scope>
</reference>
<organism evidence="1 2">
    <name type="scientific">Candidatus Zambryskibacteria bacterium RIFCSPLOWO2_12_39_8</name>
    <dbReference type="NCBI Taxonomy" id="1802774"/>
    <lineage>
        <taxon>Bacteria</taxon>
        <taxon>Candidatus Zambryskiibacteriota</taxon>
    </lineage>
</organism>
<evidence type="ECO:0000313" key="2">
    <source>
        <dbReference type="Proteomes" id="UP000177154"/>
    </source>
</evidence>
<name>A0A1G2UV54_9BACT</name>
<dbReference type="Proteomes" id="UP000177154">
    <property type="component" value="Unassembled WGS sequence"/>
</dbReference>
<evidence type="ECO:0000313" key="1">
    <source>
        <dbReference type="EMBL" id="OHB13241.1"/>
    </source>
</evidence>
<sequence>MGFRVHGSFSIIPQKFFLYPPNALFNIPFSSSFNSFSEADCLPFRSFREGGEELDFPDFFRLDCRRGRERIKVS</sequence>